<comment type="caution">
    <text evidence="2">The sequence shown here is derived from an EMBL/GenBank/DDBJ whole genome shotgun (WGS) entry which is preliminary data.</text>
</comment>
<evidence type="ECO:0000313" key="3">
    <source>
        <dbReference type="Proteomes" id="UP000034224"/>
    </source>
</evidence>
<organism evidence="2 3">
    <name type="scientific">Candidatus Jorgensenbacteria bacterium GW2011_GWB1_50_10</name>
    <dbReference type="NCBI Taxonomy" id="1618665"/>
    <lineage>
        <taxon>Bacteria</taxon>
        <taxon>Candidatus Joergenseniibacteriota</taxon>
    </lineage>
</organism>
<keyword evidence="1" id="KW-0812">Transmembrane</keyword>
<protein>
    <recommendedName>
        <fullName evidence="4">DUF1648 domain-containing protein</fullName>
    </recommendedName>
</protein>
<dbReference type="AlphaFoldDB" id="A0A0G1W8K8"/>
<feature type="transmembrane region" description="Helical" evidence="1">
    <location>
        <begin position="14"/>
        <end position="35"/>
    </location>
</feature>
<dbReference type="STRING" id="1618665.UY55_C0002G0041"/>
<feature type="transmembrane region" description="Helical" evidence="1">
    <location>
        <begin position="64"/>
        <end position="85"/>
    </location>
</feature>
<evidence type="ECO:0008006" key="4">
    <source>
        <dbReference type="Google" id="ProtNLM"/>
    </source>
</evidence>
<dbReference type="Proteomes" id="UP000034224">
    <property type="component" value="Unassembled WGS sequence"/>
</dbReference>
<keyword evidence="1" id="KW-0472">Membrane</keyword>
<dbReference type="EMBL" id="LCQK01000002">
    <property type="protein sequence ID" value="KKW14985.1"/>
    <property type="molecule type" value="Genomic_DNA"/>
</dbReference>
<evidence type="ECO:0000313" key="2">
    <source>
        <dbReference type="EMBL" id="KKW14985.1"/>
    </source>
</evidence>
<feature type="transmembrane region" description="Helical" evidence="1">
    <location>
        <begin position="92"/>
        <end position="114"/>
    </location>
</feature>
<accession>A0A0G1W8K8</accession>
<evidence type="ECO:0000256" key="1">
    <source>
        <dbReference type="SAM" id="Phobius"/>
    </source>
</evidence>
<name>A0A0G1W8K8_9BACT</name>
<sequence>MLGIIGKIYSERKVMFVLLAAAMALMAFSLVLVLLNVNELSAPLILHFDKLKGIDFLGEKSDVWGIWAGGFALLVLNSLLASVFFHRERVLAYVFAGVNLLFAVLVLVALGVIFSVN</sequence>
<gene>
    <name evidence="2" type="ORF">UY55_C0002G0041</name>
</gene>
<reference evidence="2 3" key="1">
    <citation type="journal article" date="2015" name="Nature">
        <title>rRNA introns, odd ribosomes, and small enigmatic genomes across a large radiation of phyla.</title>
        <authorList>
            <person name="Brown C.T."/>
            <person name="Hug L.A."/>
            <person name="Thomas B.C."/>
            <person name="Sharon I."/>
            <person name="Castelle C.J."/>
            <person name="Singh A."/>
            <person name="Wilkins M.J."/>
            <person name="Williams K.H."/>
            <person name="Banfield J.F."/>
        </authorList>
    </citation>
    <scope>NUCLEOTIDE SEQUENCE [LARGE SCALE GENOMIC DNA]</scope>
</reference>
<proteinExistence type="predicted"/>
<keyword evidence="1" id="KW-1133">Transmembrane helix</keyword>